<keyword evidence="2" id="KW-1185">Reference proteome</keyword>
<evidence type="ECO:0000313" key="1">
    <source>
        <dbReference type="EMBL" id="KAJ1197014.1"/>
    </source>
</evidence>
<organism evidence="1 2">
    <name type="scientific">Pleurodeles waltl</name>
    <name type="common">Iberian ribbed newt</name>
    <dbReference type="NCBI Taxonomy" id="8319"/>
    <lineage>
        <taxon>Eukaryota</taxon>
        <taxon>Metazoa</taxon>
        <taxon>Chordata</taxon>
        <taxon>Craniata</taxon>
        <taxon>Vertebrata</taxon>
        <taxon>Euteleostomi</taxon>
        <taxon>Amphibia</taxon>
        <taxon>Batrachia</taxon>
        <taxon>Caudata</taxon>
        <taxon>Salamandroidea</taxon>
        <taxon>Salamandridae</taxon>
        <taxon>Pleurodelinae</taxon>
        <taxon>Pleurodeles</taxon>
    </lineage>
</organism>
<gene>
    <name evidence="1" type="ORF">NDU88_000877</name>
</gene>
<reference evidence="1" key="1">
    <citation type="journal article" date="2022" name="bioRxiv">
        <title>Sequencing and chromosome-scale assembly of the giantPleurodeles waltlgenome.</title>
        <authorList>
            <person name="Brown T."/>
            <person name="Elewa A."/>
            <person name="Iarovenko S."/>
            <person name="Subramanian E."/>
            <person name="Araus A.J."/>
            <person name="Petzold A."/>
            <person name="Susuki M."/>
            <person name="Suzuki K.-i.T."/>
            <person name="Hayashi T."/>
            <person name="Toyoda A."/>
            <person name="Oliveira C."/>
            <person name="Osipova E."/>
            <person name="Leigh N.D."/>
            <person name="Simon A."/>
            <person name="Yun M.H."/>
        </authorList>
    </citation>
    <scope>NUCLEOTIDE SEQUENCE</scope>
    <source>
        <strain evidence="1">20211129_DDA</strain>
        <tissue evidence="1">Liver</tissue>
    </source>
</reference>
<dbReference type="EMBL" id="JANPWB010000003">
    <property type="protein sequence ID" value="KAJ1197014.1"/>
    <property type="molecule type" value="Genomic_DNA"/>
</dbReference>
<comment type="caution">
    <text evidence="1">The sequence shown here is derived from an EMBL/GenBank/DDBJ whole genome shotgun (WGS) entry which is preliminary data.</text>
</comment>
<proteinExistence type="predicted"/>
<sequence length="114" mass="12571">MYQGVHAINNRPWLLIERLECYLDTLKLAGAFIRPDSLTRQTCLASVLGRSPAQQCKCSECLSSALLRHSAPDRSSWHLLGILCVHAGRVGSRGARVGETRVFGEIITPHCLSQ</sequence>
<dbReference type="AlphaFoldDB" id="A0AAV7V686"/>
<accession>A0AAV7V686</accession>
<dbReference type="Proteomes" id="UP001066276">
    <property type="component" value="Chromosome 2_1"/>
</dbReference>
<protein>
    <submittedName>
        <fullName evidence="1">Uncharacterized protein</fullName>
    </submittedName>
</protein>
<evidence type="ECO:0000313" key="2">
    <source>
        <dbReference type="Proteomes" id="UP001066276"/>
    </source>
</evidence>
<name>A0AAV7V686_PLEWA</name>